<dbReference type="AlphaFoldDB" id="A0AAV5QQR3"/>
<comment type="caution">
    <text evidence="2">The sequence shown here is derived from an EMBL/GenBank/DDBJ whole genome shotgun (WGS) entry which is preliminary data.</text>
</comment>
<dbReference type="RefSeq" id="XP_064853489.1">
    <property type="nucleotide sequence ID" value="XM_064997417.1"/>
</dbReference>
<name>A0AAV5QQR3_9ASCO</name>
<evidence type="ECO:0000256" key="1">
    <source>
        <dbReference type="SAM" id="MobiDB-lite"/>
    </source>
</evidence>
<gene>
    <name evidence="2" type="ORF">DASC09_038180</name>
</gene>
<reference evidence="2 3" key="1">
    <citation type="journal article" date="2023" name="Elife">
        <title>Identification of key yeast species and microbe-microbe interactions impacting larval growth of Drosophila in the wild.</title>
        <authorList>
            <person name="Mure A."/>
            <person name="Sugiura Y."/>
            <person name="Maeda R."/>
            <person name="Honda K."/>
            <person name="Sakurai N."/>
            <person name="Takahashi Y."/>
            <person name="Watada M."/>
            <person name="Katoh T."/>
            <person name="Gotoh A."/>
            <person name="Gotoh Y."/>
            <person name="Taniguchi I."/>
            <person name="Nakamura K."/>
            <person name="Hayashi T."/>
            <person name="Katayama T."/>
            <person name="Uemura T."/>
            <person name="Hattori Y."/>
        </authorList>
    </citation>
    <scope>NUCLEOTIDE SEQUENCE [LARGE SCALE GENOMIC DNA]</scope>
    <source>
        <strain evidence="2 3">SC-9</strain>
    </source>
</reference>
<dbReference type="Proteomes" id="UP001360560">
    <property type="component" value="Unassembled WGS sequence"/>
</dbReference>
<dbReference type="GeneID" id="90074468"/>
<feature type="region of interest" description="Disordered" evidence="1">
    <location>
        <begin position="110"/>
        <end position="146"/>
    </location>
</feature>
<sequence length="194" mass="22595">MSSATIQQRTSSLFVDSLYFQRTSNFKKVLGRDEIRQKKLARQKFVSGCARKEQSVQKRGGMEKMHKDMADIDHKEELKECLRMANEEYAYALQAIDEDKSIPVRKIDVKDDSKAKSTEHQSDTTMKDCDMDNGSFSDDWDTEDESEIIAQLDGKEDRYKLSESELYQQELEELERMEQLELELLTNNLSINDD</sequence>
<proteinExistence type="predicted"/>
<dbReference type="EMBL" id="BTFZ01000011">
    <property type="protein sequence ID" value="GMM36493.1"/>
    <property type="molecule type" value="Genomic_DNA"/>
</dbReference>
<feature type="compositionally biased region" description="Basic and acidic residues" evidence="1">
    <location>
        <begin position="110"/>
        <end position="130"/>
    </location>
</feature>
<keyword evidence="3" id="KW-1185">Reference proteome</keyword>
<evidence type="ECO:0000313" key="2">
    <source>
        <dbReference type="EMBL" id="GMM36493.1"/>
    </source>
</evidence>
<protein>
    <submittedName>
        <fullName evidence="2">Uncharacterized protein</fullName>
    </submittedName>
</protein>
<organism evidence="2 3">
    <name type="scientific">Saccharomycopsis crataegensis</name>
    <dbReference type="NCBI Taxonomy" id="43959"/>
    <lineage>
        <taxon>Eukaryota</taxon>
        <taxon>Fungi</taxon>
        <taxon>Dikarya</taxon>
        <taxon>Ascomycota</taxon>
        <taxon>Saccharomycotina</taxon>
        <taxon>Saccharomycetes</taxon>
        <taxon>Saccharomycopsidaceae</taxon>
        <taxon>Saccharomycopsis</taxon>
    </lineage>
</organism>
<accession>A0AAV5QQR3</accession>
<evidence type="ECO:0000313" key="3">
    <source>
        <dbReference type="Proteomes" id="UP001360560"/>
    </source>
</evidence>